<evidence type="ECO:0000313" key="1">
    <source>
        <dbReference type="EMBL" id="OZI68175.1"/>
    </source>
</evidence>
<protein>
    <recommendedName>
        <fullName evidence="3">ATP--cob(I)alamin adenosyltransferase</fullName>
    </recommendedName>
</protein>
<keyword evidence="2" id="KW-1185">Reference proteome</keyword>
<organism evidence="1 2">
    <name type="scientific">Bordetella genomosp. 1</name>
    <dbReference type="NCBI Taxonomy" id="1395607"/>
    <lineage>
        <taxon>Bacteria</taxon>
        <taxon>Pseudomonadati</taxon>
        <taxon>Pseudomonadota</taxon>
        <taxon>Betaproteobacteria</taxon>
        <taxon>Burkholderiales</taxon>
        <taxon>Alcaligenaceae</taxon>
        <taxon>Bordetella</taxon>
    </lineage>
</organism>
<evidence type="ECO:0000313" key="2">
    <source>
        <dbReference type="Proteomes" id="UP000216354"/>
    </source>
</evidence>
<proteinExistence type="predicted"/>
<reference evidence="1 2" key="1">
    <citation type="submission" date="2017-05" db="EMBL/GenBank/DDBJ databases">
        <title>Complete and WGS of Bordetella genogroups.</title>
        <authorList>
            <person name="Spilker T."/>
            <person name="Lipuma J."/>
        </authorList>
    </citation>
    <scope>NUCLEOTIDE SEQUENCE [LARGE SCALE GENOMIC DNA]</scope>
    <source>
        <strain evidence="1 2">AU9795</strain>
    </source>
</reference>
<dbReference type="RefSeq" id="WP_176461332.1">
    <property type="nucleotide sequence ID" value="NZ_NEVL01000007.1"/>
</dbReference>
<evidence type="ECO:0008006" key="3">
    <source>
        <dbReference type="Google" id="ProtNLM"/>
    </source>
</evidence>
<sequence length="143" mass="15842">MTFTHFEYHDLSQFPLVLVRHGHAPQGYAERWIGEMERLLAQPDAFVLIVLDLDTEIAHEDRKAMVQWQTANMARLRERCRGFIAIKQDPSALARTRAQAEKMTRAFGVPFVAAPDLGAARATALALLEQAREDGAALAAGAS</sequence>
<gene>
    <name evidence="1" type="ORF">CAL27_01510</name>
</gene>
<accession>A0ABX4F338</accession>
<dbReference type="EMBL" id="NEVR01000001">
    <property type="protein sequence ID" value="OZI68175.1"/>
    <property type="molecule type" value="Genomic_DNA"/>
</dbReference>
<dbReference type="Proteomes" id="UP000216354">
    <property type="component" value="Unassembled WGS sequence"/>
</dbReference>
<name>A0ABX4F338_9BORD</name>
<comment type="caution">
    <text evidence="1">The sequence shown here is derived from an EMBL/GenBank/DDBJ whole genome shotgun (WGS) entry which is preliminary data.</text>
</comment>